<dbReference type="Proteomes" id="UP000887116">
    <property type="component" value="Unassembled WGS sequence"/>
</dbReference>
<organism evidence="1 2">
    <name type="scientific">Trichonephila clavata</name>
    <name type="common">Joro spider</name>
    <name type="synonym">Nephila clavata</name>
    <dbReference type="NCBI Taxonomy" id="2740835"/>
    <lineage>
        <taxon>Eukaryota</taxon>
        <taxon>Metazoa</taxon>
        <taxon>Ecdysozoa</taxon>
        <taxon>Arthropoda</taxon>
        <taxon>Chelicerata</taxon>
        <taxon>Arachnida</taxon>
        <taxon>Araneae</taxon>
        <taxon>Araneomorphae</taxon>
        <taxon>Entelegynae</taxon>
        <taxon>Araneoidea</taxon>
        <taxon>Nephilidae</taxon>
        <taxon>Trichonephila</taxon>
    </lineage>
</organism>
<protein>
    <submittedName>
        <fullName evidence="1">Uncharacterized protein</fullName>
    </submittedName>
</protein>
<accession>A0A8X6IMM9</accession>
<proteinExistence type="predicted"/>
<reference evidence="1" key="1">
    <citation type="submission" date="2020-07" db="EMBL/GenBank/DDBJ databases">
        <title>Multicomponent nature underlies the extraordinary mechanical properties of spider dragline silk.</title>
        <authorList>
            <person name="Kono N."/>
            <person name="Nakamura H."/>
            <person name="Mori M."/>
            <person name="Yoshida Y."/>
            <person name="Ohtoshi R."/>
            <person name="Malay A.D."/>
            <person name="Moran D.A.P."/>
            <person name="Tomita M."/>
            <person name="Numata K."/>
            <person name="Arakawa K."/>
        </authorList>
    </citation>
    <scope>NUCLEOTIDE SEQUENCE</scope>
</reference>
<name>A0A8X6IMM9_TRICU</name>
<evidence type="ECO:0000313" key="1">
    <source>
        <dbReference type="EMBL" id="GFQ97397.1"/>
    </source>
</evidence>
<dbReference type="EMBL" id="BMAO01024743">
    <property type="protein sequence ID" value="GFQ97397.1"/>
    <property type="molecule type" value="Genomic_DNA"/>
</dbReference>
<evidence type="ECO:0000313" key="2">
    <source>
        <dbReference type="Proteomes" id="UP000887116"/>
    </source>
</evidence>
<keyword evidence="2" id="KW-1185">Reference proteome</keyword>
<dbReference type="AlphaFoldDB" id="A0A8X6IMM9"/>
<gene>
    <name evidence="1" type="ORF">TNCT_131551</name>
</gene>
<comment type="caution">
    <text evidence="1">The sequence shown here is derived from an EMBL/GenBank/DDBJ whole genome shotgun (WGS) entry which is preliminary data.</text>
</comment>
<sequence>MKYFLHGTLESNKAGKNKAKCSGEQNAITAELFLFFFPPFRSPAEKAIENVLLCIWFLQYPAMWKIYVPFVRLPLRAEINFDVYEKTQSCIHHSRMPCSRD</sequence>